<comment type="caution">
    <text evidence="1">The sequence shown here is derived from an EMBL/GenBank/DDBJ whole genome shotgun (WGS) entry which is preliminary data.</text>
</comment>
<dbReference type="EMBL" id="BDSP01000135">
    <property type="protein sequence ID" value="GAX19167.1"/>
    <property type="molecule type" value="Genomic_DNA"/>
</dbReference>
<dbReference type="AlphaFoldDB" id="A0A1Z5JYQ9"/>
<gene>
    <name evidence="1" type="ORF">FisN_15Lh337</name>
</gene>
<evidence type="ECO:0000313" key="1">
    <source>
        <dbReference type="EMBL" id="GAX19167.1"/>
    </source>
</evidence>
<accession>A0A1Z5JYQ9</accession>
<evidence type="ECO:0000313" key="2">
    <source>
        <dbReference type="Proteomes" id="UP000198406"/>
    </source>
</evidence>
<reference evidence="1 2" key="1">
    <citation type="journal article" date="2015" name="Plant Cell">
        <title>Oil accumulation by the oleaginous diatom Fistulifera solaris as revealed by the genome and transcriptome.</title>
        <authorList>
            <person name="Tanaka T."/>
            <person name="Maeda Y."/>
            <person name="Veluchamy A."/>
            <person name="Tanaka M."/>
            <person name="Abida H."/>
            <person name="Marechal E."/>
            <person name="Bowler C."/>
            <person name="Muto M."/>
            <person name="Sunaga Y."/>
            <person name="Tanaka M."/>
            <person name="Yoshino T."/>
            <person name="Taniguchi T."/>
            <person name="Fukuda Y."/>
            <person name="Nemoto M."/>
            <person name="Matsumoto M."/>
            <person name="Wong P.S."/>
            <person name="Aburatani S."/>
            <person name="Fujibuchi W."/>
        </authorList>
    </citation>
    <scope>NUCLEOTIDE SEQUENCE [LARGE SCALE GENOMIC DNA]</scope>
    <source>
        <strain evidence="1 2">JPCC DA0580</strain>
    </source>
</reference>
<dbReference type="SUPFAM" id="SSF53448">
    <property type="entry name" value="Nucleotide-diphospho-sugar transferases"/>
    <property type="match status" value="1"/>
</dbReference>
<evidence type="ECO:0008006" key="3">
    <source>
        <dbReference type="Google" id="ProtNLM"/>
    </source>
</evidence>
<sequence length="389" mass="44486">MIPEPPSSVLADGKSRYAYAFVIGGCDPANRPTYQNYLFSIAVAARILKRLGSQADVVALFQMSQTSTESQLPIEDLQLLDSQNVIIYSIPPQWTGRESFYRTQLDKFRILGLQQYEKVLFLDGDIMPLCNLDPFLSSLHFQENVVIEGLREPFNGGFFLLKTGYLDEIQQIIARREHEAAKLDYPHFDLTMGWGQNLTNDPWTSKLQSGTQWSFLAAFADQGLLYYYTKYHRKSVSVLHRTGVVTHYGWNGAAVPKIRPFHQTTDVFLNKESPMIRLPGKHSQSKYPFNCFVHFTGLAKPWLKGGAPPDCCRPSTQYKSARHYWMFELAQLFKEQGRTDINVQTHWKKRKKIHIPPLGLFPTYSQVVNASSNLLTPLTRVYPQHAEVS</sequence>
<dbReference type="PANTHER" id="PTHR11183">
    <property type="entry name" value="GLYCOGENIN SUBFAMILY MEMBER"/>
    <property type="match status" value="1"/>
</dbReference>
<dbReference type="OrthoDB" id="202844at2759"/>
<organism evidence="1 2">
    <name type="scientific">Fistulifera solaris</name>
    <name type="common">Oleaginous diatom</name>
    <dbReference type="NCBI Taxonomy" id="1519565"/>
    <lineage>
        <taxon>Eukaryota</taxon>
        <taxon>Sar</taxon>
        <taxon>Stramenopiles</taxon>
        <taxon>Ochrophyta</taxon>
        <taxon>Bacillariophyta</taxon>
        <taxon>Bacillariophyceae</taxon>
        <taxon>Bacillariophycidae</taxon>
        <taxon>Naviculales</taxon>
        <taxon>Naviculaceae</taxon>
        <taxon>Fistulifera</taxon>
    </lineage>
</organism>
<dbReference type="Gene3D" id="3.90.550.10">
    <property type="entry name" value="Spore Coat Polysaccharide Biosynthesis Protein SpsA, Chain A"/>
    <property type="match status" value="1"/>
</dbReference>
<dbReference type="InterPro" id="IPR050587">
    <property type="entry name" value="GNT1/Glycosyltrans_8"/>
</dbReference>
<name>A0A1Z5JYQ9_FISSO</name>
<keyword evidence="2" id="KW-1185">Reference proteome</keyword>
<dbReference type="InParanoid" id="A0A1Z5JYQ9"/>
<protein>
    <recommendedName>
        <fullName evidence="3">Glycogenin glucosyltransferase</fullName>
    </recommendedName>
</protein>
<proteinExistence type="predicted"/>
<dbReference type="InterPro" id="IPR029044">
    <property type="entry name" value="Nucleotide-diphossugar_trans"/>
</dbReference>
<dbReference type="Proteomes" id="UP000198406">
    <property type="component" value="Unassembled WGS sequence"/>
</dbReference>